<proteinExistence type="predicted"/>
<dbReference type="PROSITE" id="PS51318">
    <property type="entry name" value="TAT"/>
    <property type="match status" value="1"/>
</dbReference>
<dbReference type="InterPro" id="IPR019546">
    <property type="entry name" value="TAT_signal_bac_arc"/>
</dbReference>
<name>A0A4P9A390_9BACT</name>
<dbReference type="KEGG" id="nft:FBF37_02135"/>
<evidence type="ECO:0000313" key="3">
    <source>
        <dbReference type="Proteomes" id="UP000310639"/>
    </source>
</evidence>
<organism evidence="2 3">
    <name type="scientific">Candidatus Nanosynbacter featherlites</name>
    <dbReference type="NCBI Taxonomy" id="2572088"/>
    <lineage>
        <taxon>Bacteria</taxon>
        <taxon>Candidatus Saccharimonadota</taxon>
        <taxon>Candidatus Saccharimonadia</taxon>
        <taxon>Candidatus Nanosynbacterales</taxon>
        <taxon>Candidatus Nanosynbacteraceae</taxon>
        <taxon>Candidatus Nanosynbacter</taxon>
    </lineage>
</organism>
<keyword evidence="1" id="KW-1133">Transmembrane helix</keyword>
<dbReference type="InterPro" id="IPR006311">
    <property type="entry name" value="TAT_signal"/>
</dbReference>
<protein>
    <submittedName>
        <fullName evidence="2">Twin-arginine translocation signal domain-containing protein</fullName>
    </submittedName>
</protein>
<keyword evidence="1" id="KW-0472">Membrane</keyword>
<keyword evidence="3" id="KW-1185">Reference proteome</keyword>
<dbReference type="AlphaFoldDB" id="A0A4P9A390"/>
<dbReference type="OrthoDB" id="9807498at2"/>
<gene>
    <name evidence="2" type="ORF">FBF37_02135</name>
</gene>
<dbReference type="EMBL" id="CP040004">
    <property type="protein sequence ID" value="QCT42261.1"/>
    <property type="molecule type" value="Genomic_DNA"/>
</dbReference>
<accession>A0A4P9A390</accession>
<dbReference type="Proteomes" id="UP000310639">
    <property type="component" value="Chromosome"/>
</dbReference>
<dbReference type="NCBIfam" id="TIGR01409">
    <property type="entry name" value="TAT_signal_seq"/>
    <property type="match status" value="1"/>
</dbReference>
<dbReference type="RefSeq" id="WP_138079035.1">
    <property type="nucleotide sequence ID" value="NZ_CP040004.1"/>
</dbReference>
<feature type="transmembrane region" description="Helical" evidence="1">
    <location>
        <begin position="35"/>
        <end position="56"/>
    </location>
</feature>
<evidence type="ECO:0000256" key="1">
    <source>
        <dbReference type="SAM" id="Phobius"/>
    </source>
</evidence>
<sequence>MCERHEGHTSAAFQCGSESEQQPLLERVTMSRRRFLGLSAAVGAGAGLVGSAGYQLGARYGGKPSQPKPQEAASSLPPYDIALGAVILQPEGHSNHRITSDIVKEIQQQTGWITDTTAGAYAFTKTPHWIDETPPDLPDGVFSDKLIEEIARSYHEKYKEILGDRAITAVMINGGDTEEKTYGGRAYQKPDDADGSYFPWFTANYNRAPSSIVAHEVGHGLGPELGKGLGHQLLMPNQIQGEDGELRTACAFDTIQNLVQAGFDLEKVPGDPSRVQQYASPFSVMGRPDLFEKSAHIISNTSNLSKNSRLLFSPPELKHLDPRRKVNDFEGHSETVRYSLSQEFDKRLGVVMPLPADHVLKKILPDIENIFFGPICGPLFDEQGNKIEHPIQKIGVFATWKDNRGTALLETSPFNLIDYTSQTESVNYADSQLGKSGVLVTSGYNLRDGVYINVRDLNSSESQEILRAERERVAERNQIIMNN</sequence>
<reference evidence="2 3" key="1">
    <citation type="submission" date="2019-04" db="EMBL/GenBank/DDBJ databases">
        <title>Saccharibacteria TM7 genomes.</title>
        <authorList>
            <person name="Bor B."/>
            <person name="He X."/>
            <person name="Chen T."/>
            <person name="Dewhirst F.E."/>
        </authorList>
    </citation>
    <scope>NUCLEOTIDE SEQUENCE [LARGE SCALE GENOMIC DNA]</scope>
    <source>
        <strain evidence="2 3">BB001</strain>
    </source>
</reference>
<evidence type="ECO:0000313" key="2">
    <source>
        <dbReference type="EMBL" id="QCT42261.1"/>
    </source>
</evidence>
<keyword evidence="1" id="KW-0812">Transmembrane</keyword>